<feature type="compositionally biased region" description="Basic and acidic residues" evidence="1">
    <location>
        <begin position="61"/>
        <end position="71"/>
    </location>
</feature>
<feature type="region of interest" description="Disordered" evidence="1">
    <location>
        <begin position="630"/>
        <end position="733"/>
    </location>
</feature>
<reference evidence="3" key="1">
    <citation type="submission" date="2014-04" db="EMBL/GenBank/DDBJ databases">
        <title>Evolutionary Origins and Diversification of the Mycorrhizal Mutualists.</title>
        <authorList>
            <consortium name="DOE Joint Genome Institute"/>
            <consortium name="Mycorrhizal Genomics Consortium"/>
            <person name="Kohler A."/>
            <person name="Kuo A."/>
            <person name="Nagy L.G."/>
            <person name="Floudas D."/>
            <person name="Copeland A."/>
            <person name="Barry K.W."/>
            <person name="Cichocki N."/>
            <person name="Veneault-Fourrey C."/>
            <person name="LaButti K."/>
            <person name="Lindquist E.A."/>
            <person name="Lipzen A."/>
            <person name="Lundell T."/>
            <person name="Morin E."/>
            <person name="Murat C."/>
            <person name="Riley R."/>
            <person name="Ohm R."/>
            <person name="Sun H."/>
            <person name="Tunlid A."/>
            <person name="Henrissat B."/>
            <person name="Grigoriev I.V."/>
            <person name="Hibbett D.S."/>
            <person name="Martin F."/>
        </authorList>
    </citation>
    <scope>NUCLEOTIDE SEQUENCE [LARGE SCALE GENOMIC DNA]</scope>
    <source>
        <strain evidence="3">FD-334 SS-4</strain>
    </source>
</reference>
<dbReference type="STRING" id="945553.A0A0D2P694"/>
<feature type="compositionally biased region" description="Pro residues" evidence="1">
    <location>
        <begin position="456"/>
        <end position="471"/>
    </location>
</feature>
<evidence type="ECO:0000313" key="2">
    <source>
        <dbReference type="EMBL" id="KJA26454.1"/>
    </source>
</evidence>
<proteinExistence type="predicted"/>
<evidence type="ECO:0000256" key="1">
    <source>
        <dbReference type="SAM" id="MobiDB-lite"/>
    </source>
</evidence>
<feature type="region of interest" description="Disordered" evidence="1">
    <location>
        <begin position="414"/>
        <end position="479"/>
    </location>
</feature>
<dbReference type="OMA" id="YMQQWEQ"/>
<accession>A0A0D2P694</accession>
<dbReference type="AlphaFoldDB" id="A0A0D2P694"/>
<feature type="compositionally biased region" description="Polar residues" evidence="1">
    <location>
        <begin position="266"/>
        <end position="275"/>
    </location>
</feature>
<feature type="region of interest" description="Disordered" evidence="1">
    <location>
        <begin position="30"/>
        <end position="124"/>
    </location>
</feature>
<feature type="compositionally biased region" description="Pro residues" evidence="1">
    <location>
        <begin position="308"/>
        <end position="320"/>
    </location>
</feature>
<feature type="region of interest" description="Disordered" evidence="1">
    <location>
        <begin position="302"/>
        <end position="325"/>
    </location>
</feature>
<dbReference type="EMBL" id="KN817527">
    <property type="protein sequence ID" value="KJA26454.1"/>
    <property type="molecule type" value="Genomic_DNA"/>
</dbReference>
<evidence type="ECO:0000313" key="3">
    <source>
        <dbReference type="Proteomes" id="UP000054270"/>
    </source>
</evidence>
<name>A0A0D2P694_HYPSF</name>
<protein>
    <submittedName>
        <fullName evidence="2">Uncharacterized protein</fullName>
    </submittedName>
</protein>
<dbReference type="Proteomes" id="UP000054270">
    <property type="component" value="Unassembled WGS sequence"/>
</dbReference>
<feature type="region of interest" description="Disordered" evidence="1">
    <location>
        <begin position="140"/>
        <end position="228"/>
    </location>
</feature>
<feature type="compositionally biased region" description="Low complexity" evidence="1">
    <location>
        <begin position="256"/>
        <end position="265"/>
    </location>
</feature>
<feature type="region of interest" description="Disordered" evidence="1">
    <location>
        <begin position="256"/>
        <end position="281"/>
    </location>
</feature>
<sequence>MSLKTSPTQRSFNPARAALAAVSLTYHSTTIENDPPAQAQDTRVRPLSHSRKAAAGASPEAPRREALRDTQPRGQLAPAEPECPRTPPPRAMHLATCHLPERVSPTAAPRPTGGIRPAARPSPSSGIVWDAWLCESDEDAVSALPSPPHASPPRVLNEKRRRSSSLDARRFRVRSPRSPSSGGEGTVPGDSREQEYQAPVAQPPPPAAHVQHPHAASTARHSPPRTVDPTYLHFEAAAYAPTRPFHEQMLYMQQWEQKLQQQQQQPNVDKSSGTPSAPACDNEYHAAEYGMSAASEDPALQHWSAPVPADPPFAPEPLAAPPHAALDAPFHPAAQLPRMAPVSQPALYETHGAGGASSSTQDVVVHADAALQPPPDVHVPPAAHAQHFEAAAYAATRPFHDQMLYMQQWEQQQRQPIVGASSGMPSAPPGGDGYHAAEYGGASEDPALQRWSAPAPADPPFAPEPLAPPPDAAQGAPLHPAAHLPRMAPVSQPALDGTHDAGAPSSGAQDVIVSAPTAWQPAPGAHAYPAAPPAPPPLCAPLPPPPPGQVWVPGWVLAPAQPPPDAARWVPFPDAPGGWALAAAVQPGPAWVPWYDATTGGWVLAPLPVPPAQSGGDACLQGPAFPGMDDVSTAAAPVQPQIPRAKKAPGAPRTDKGKGKARVATQAEADDTASGGCTASDGASQAPAIAPKDVARPTPGVKRAPPDARTSSGVAEARNGAQRGEASHGTHGVRSHLVATAAVRAQGEGGNDGDGVRNGGVEDEADDLRLVFNPIGVYYT</sequence>
<organism evidence="2 3">
    <name type="scientific">Hypholoma sublateritium (strain FD-334 SS-4)</name>
    <dbReference type="NCBI Taxonomy" id="945553"/>
    <lineage>
        <taxon>Eukaryota</taxon>
        <taxon>Fungi</taxon>
        <taxon>Dikarya</taxon>
        <taxon>Basidiomycota</taxon>
        <taxon>Agaricomycotina</taxon>
        <taxon>Agaricomycetes</taxon>
        <taxon>Agaricomycetidae</taxon>
        <taxon>Agaricales</taxon>
        <taxon>Agaricineae</taxon>
        <taxon>Strophariaceae</taxon>
        <taxon>Hypholoma</taxon>
    </lineage>
</organism>
<keyword evidence="3" id="KW-1185">Reference proteome</keyword>
<gene>
    <name evidence="2" type="ORF">HYPSUDRAFT_213085</name>
</gene>